<dbReference type="Proteomes" id="UP000298284">
    <property type="component" value="Unassembled WGS sequence"/>
</dbReference>
<reference evidence="2 3" key="1">
    <citation type="submission" date="2019-04" db="EMBL/GenBank/DDBJ databases">
        <authorList>
            <person name="Feng G."/>
            <person name="Zhang J."/>
            <person name="Zhu H."/>
        </authorList>
    </citation>
    <scope>NUCLEOTIDE SEQUENCE [LARGE SCALE GENOMIC DNA]</scope>
    <source>
        <strain evidence="2 3">JCM 19491</strain>
    </source>
</reference>
<gene>
    <name evidence="2" type="ORF">EU557_01385</name>
</gene>
<dbReference type="SUPFAM" id="SSF54975">
    <property type="entry name" value="Acylphosphatase/BLUF domain-like"/>
    <property type="match status" value="1"/>
</dbReference>
<evidence type="ECO:0000313" key="3">
    <source>
        <dbReference type="Proteomes" id="UP000298284"/>
    </source>
</evidence>
<organism evidence="2 3">
    <name type="scientific">Hymenobacter wooponensis</name>
    <dbReference type="NCBI Taxonomy" id="1525360"/>
    <lineage>
        <taxon>Bacteria</taxon>
        <taxon>Pseudomonadati</taxon>
        <taxon>Bacteroidota</taxon>
        <taxon>Cytophagia</taxon>
        <taxon>Cytophagales</taxon>
        <taxon>Hymenobacteraceae</taxon>
        <taxon>Hymenobacter</taxon>
    </lineage>
</organism>
<name>A0A4Z0MT97_9BACT</name>
<sequence>MTIHQTIYISRFHNNPTEEQLTELLQQARLKNHRLLITGILLYASGRVLQVLEGPEQEVREVFEAITHDPRHYQIVTLADIVVPRRQFPDWSMGFTVADPVEYEHITGYVSPDKPLFPLPRAHNANPALMQLLLNFVALHPVLA</sequence>
<proteinExistence type="predicted"/>
<dbReference type="RefSeq" id="WP_135528629.1">
    <property type="nucleotide sequence ID" value="NZ_SRKZ01000001.1"/>
</dbReference>
<dbReference type="PROSITE" id="PS50925">
    <property type="entry name" value="BLUF"/>
    <property type="match status" value="1"/>
</dbReference>
<dbReference type="EMBL" id="SRKZ01000001">
    <property type="protein sequence ID" value="TGD82467.1"/>
    <property type="molecule type" value="Genomic_DNA"/>
</dbReference>
<dbReference type="InterPro" id="IPR036046">
    <property type="entry name" value="Acylphosphatase-like_dom_sf"/>
</dbReference>
<dbReference type="SMART" id="SM01034">
    <property type="entry name" value="BLUF"/>
    <property type="match status" value="1"/>
</dbReference>
<dbReference type="GO" id="GO:0071949">
    <property type="term" value="F:FAD binding"/>
    <property type="evidence" value="ECO:0007669"/>
    <property type="project" value="InterPro"/>
</dbReference>
<dbReference type="Gene3D" id="3.30.70.100">
    <property type="match status" value="1"/>
</dbReference>
<evidence type="ECO:0000259" key="1">
    <source>
        <dbReference type="PROSITE" id="PS50925"/>
    </source>
</evidence>
<dbReference type="GO" id="GO:0009882">
    <property type="term" value="F:blue light photoreceptor activity"/>
    <property type="evidence" value="ECO:0007669"/>
    <property type="project" value="InterPro"/>
</dbReference>
<keyword evidence="3" id="KW-1185">Reference proteome</keyword>
<protein>
    <submittedName>
        <fullName evidence="2">BLUF domain-containing protein</fullName>
    </submittedName>
</protein>
<comment type="caution">
    <text evidence="2">The sequence shown here is derived from an EMBL/GenBank/DDBJ whole genome shotgun (WGS) entry which is preliminary data.</text>
</comment>
<dbReference type="AlphaFoldDB" id="A0A4Z0MT97"/>
<accession>A0A4Z0MT97</accession>
<dbReference type="Pfam" id="PF04940">
    <property type="entry name" value="BLUF"/>
    <property type="match status" value="1"/>
</dbReference>
<dbReference type="InterPro" id="IPR007024">
    <property type="entry name" value="BLUF_domain"/>
</dbReference>
<feature type="domain" description="BLUF" evidence="1">
    <location>
        <begin position="3"/>
        <end position="94"/>
    </location>
</feature>
<evidence type="ECO:0000313" key="2">
    <source>
        <dbReference type="EMBL" id="TGD82467.1"/>
    </source>
</evidence>
<dbReference type="OrthoDB" id="1122028at2"/>